<evidence type="ECO:0000256" key="1">
    <source>
        <dbReference type="ARBA" id="ARBA00012104"/>
    </source>
</evidence>
<keyword evidence="2 7" id="KW-0808">Transferase</keyword>
<name>A0ABU8TNT9_9HYPH</name>
<dbReference type="GO" id="GO:0008478">
    <property type="term" value="F:pyridoxal kinase activity"/>
    <property type="evidence" value="ECO:0007669"/>
    <property type="project" value="UniProtKB-EC"/>
</dbReference>
<dbReference type="NCBIfam" id="TIGR00687">
    <property type="entry name" value="pyridox_kin"/>
    <property type="match status" value="1"/>
</dbReference>
<dbReference type="InterPro" id="IPR004625">
    <property type="entry name" value="PyrdxlKinase"/>
</dbReference>
<proteinExistence type="predicted"/>
<dbReference type="CDD" id="cd01173">
    <property type="entry name" value="pyridoxal_pyridoxamine_kinase"/>
    <property type="match status" value="1"/>
</dbReference>
<keyword evidence="4 7" id="KW-0418">Kinase</keyword>
<gene>
    <name evidence="7" type="primary">pdxY</name>
    <name evidence="7" type="ORF">V6575_17295</name>
</gene>
<dbReference type="InterPro" id="IPR013749">
    <property type="entry name" value="PM/HMP-P_kinase-1"/>
</dbReference>
<dbReference type="EC" id="2.7.1.35" evidence="1"/>
<comment type="caution">
    <text evidence="7">The sequence shown here is derived from an EMBL/GenBank/DDBJ whole genome shotgun (WGS) entry which is preliminary data.</text>
</comment>
<dbReference type="SUPFAM" id="SSF53613">
    <property type="entry name" value="Ribokinase-like"/>
    <property type="match status" value="1"/>
</dbReference>
<evidence type="ECO:0000259" key="6">
    <source>
        <dbReference type="Pfam" id="PF08543"/>
    </source>
</evidence>
<keyword evidence="8" id="KW-1185">Reference proteome</keyword>
<evidence type="ECO:0000313" key="7">
    <source>
        <dbReference type="EMBL" id="MEJ8475852.1"/>
    </source>
</evidence>
<protein>
    <recommendedName>
        <fullName evidence="1">pyridoxal kinase</fullName>
        <ecNumber evidence="1">2.7.1.35</ecNumber>
    </recommendedName>
</protein>
<dbReference type="EMBL" id="JBAKIA010000013">
    <property type="protein sequence ID" value="MEJ8475852.1"/>
    <property type="molecule type" value="Genomic_DNA"/>
</dbReference>
<dbReference type="PANTHER" id="PTHR10534">
    <property type="entry name" value="PYRIDOXAL KINASE"/>
    <property type="match status" value="1"/>
</dbReference>
<sequence length="300" mass="31676">MTSMPGPQDSAKPAILVITSQVVRGGISGRGLVFALERLGYPVWFLPTVLLPWHPGHGVATRITADPTDFSAIVDDLAGSPKLSEIGAVVTGYLGKSDQSGPIAKLIRAVKAASPEALYVCDPVMGDHFSAERSGLYVPKSTAEAIRDDLVPLADIVTPNCFELGWLSGRDVSTELKALSAARSLGNERVLVTSSPAMRRNSIANLLVTPRSALVAEHAAVANPPNGTGDLMSGLFLARLLEGMSEEEALVRAAGSTFEMVARSVKKGADELLFAEEQMTLGRPMALVSSRRVMETAGRA</sequence>
<dbReference type="PANTHER" id="PTHR10534:SF15">
    <property type="entry name" value="PYRIDOXINE_PYRIDOXAL_PYRIDOXAMINE KINASE"/>
    <property type="match status" value="1"/>
</dbReference>
<dbReference type="InterPro" id="IPR029056">
    <property type="entry name" value="Ribokinase-like"/>
</dbReference>
<evidence type="ECO:0000256" key="3">
    <source>
        <dbReference type="ARBA" id="ARBA00022741"/>
    </source>
</evidence>
<evidence type="ECO:0000256" key="4">
    <source>
        <dbReference type="ARBA" id="ARBA00022777"/>
    </source>
</evidence>
<feature type="domain" description="Pyridoxamine kinase/Phosphomethylpyrimidine kinase" evidence="6">
    <location>
        <begin position="85"/>
        <end position="268"/>
    </location>
</feature>
<evidence type="ECO:0000313" key="8">
    <source>
        <dbReference type="Proteomes" id="UP001385499"/>
    </source>
</evidence>
<organism evidence="7 8">
    <name type="scientific">Roseibium algae</name>
    <dbReference type="NCBI Taxonomy" id="3123038"/>
    <lineage>
        <taxon>Bacteria</taxon>
        <taxon>Pseudomonadati</taxon>
        <taxon>Pseudomonadota</taxon>
        <taxon>Alphaproteobacteria</taxon>
        <taxon>Hyphomicrobiales</taxon>
        <taxon>Stappiaceae</taxon>
        <taxon>Roseibium</taxon>
    </lineage>
</organism>
<dbReference type="Pfam" id="PF08543">
    <property type="entry name" value="Phos_pyr_kin"/>
    <property type="match status" value="1"/>
</dbReference>
<dbReference type="Gene3D" id="3.40.1190.20">
    <property type="match status" value="1"/>
</dbReference>
<keyword evidence="3" id="KW-0547">Nucleotide-binding</keyword>
<keyword evidence="5" id="KW-0067">ATP-binding</keyword>
<accession>A0ABU8TNT9</accession>
<evidence type="ECO:0000256" key="2">
    <source>
        <dbReference type="ARBA" id="ARBA00022679"/>
    </source>
</evidence>
<dbReference type="Proteomes" id="UP001385499">
    <property type="component" value="Unassembled WGS sequence"/>
</dbReference>
<evidence type="ECO:0000256" key="5">
    <source>
        <dbReference type="ARBA" id="ARBA00022840"/>
    </source>
</evidence>
<dbReference type="RefSeq" id="WP_340276117.1">
    <property type="nucleotide sequence ID" value="NZ_JBAKIA010000013.1"/>
</dbReference>
<reference evidence="7 8" key="1">
    <citation type="submission" date="2024-02" db="EMBL/GenBank/DDBJ databases">
        <title>Roseibium algae sp. nov., isolated from marine alga (Grateloupia sp.), showing potential in myo-inositol conversion.</title>
        <authorList>
            <person name="Wang Y."/>
        </authorList>
    </citation>
    <scope>NUCLEOTIDE SEQUENCE [LARGE SCALE GENOMIC DNA]</scope>
    <source>
        <strain evidence="7 8">H3510</strain>
    </source>
</reference>